<gene>
    <name evidence="1" type="primary">Nmral1</name>
    <name evidence="1" type="ORF">SPIL2461_LOCUS9183</name>
</gene>
<sequence>MINDCGKKSLRVCAKINERESYNWEKHLMMQDYLLSPQAFTHVLMLDADAALIQPQLDTLRRIAAILDRKGKDLFLTNEDWLDKNGEARINGGLMLAKNTPFTQNLFQDTFDAHVAGYKLLKKARIGTPVIRCTSNEQICLNDLYYGDTEHFTSKVIMASGKKYNRGAERGGEAHITDETTEIMHWMGGAKATAGQALCQGKRDLTFGGPDATSYRLIEAVINTTKESGAIRHGAECFNFYFPQELDTNFLVVWEGFDDKPWAYMDEDELRDFLQERVEEDSYAMPLNPIWCIRDCGWYDLMESQMENPLCKAALEAWYPQQSGIFEKIKAARIKGAVQACLSELRQMGVVKETFP</sequence>
<evidence type="ECO:0000313" key="1">
    <source>
        <dbReference type="EMBL" id="CAE7377693.1"/>
    </source>
</evidence>
<reference evidence="1" key="1">
    <citation type="submission" date="2021-02" db="EMBL/GenBank/DDBJ databases">
        <authorList>
            <person name="Dougan E. K."/>
            <person name="Rhodes N."/>
            <person name="Thang M."/>
            <person name="Chan C."/>
        </authorList>
    </citation>
    <scope>NUCLEOTIDE SEQUENCE</scope>
</reference>
<dbReference type="EMBL" id="CAJNIZ010015780">
    <property type="protein sequence ID" value="CAE7377693.1"/>
    <property type="molecule type" value="Genomic_DNA"/>
</dbReference>
<dbReference type="Proteomes" id="UP000649617">
    <property type="component" value="Unassembled WGS sequence"/>
</dbReference>
<name>A0A812PV19_SYMPI</name>
<proteinExistence type="predicted"/>
<dbReference type="OrthoDB" id="10315856at2759"/>
<protein>
    <submittedName>
        <fullName evidence="1">Nmral1 protein</fullName>
    </submittedName>
</protein>
<comment type="caution">
    <text evidence="1">The sequence shown here is derived from an EMBL/GenBank/DDBJ whole genome shotgun (WGS) entry which is preliminary data.</text>
</comment>
<accession>A0A812PV19</accession>
<keyword evidence="2" id="KW-1185">Reference proteome</keyword>
<evidence type="ECO:0000313" key="2">
    <source>
        <dbReference type="Proteomes" id="UP000649617"/>
    </source>
</evidence>
<dbReference type="AlphaFoldDB" id="A0A812PV19"/>
<organism evidence="1 2">
    <name type="scientific">Symbiodinium pilosum</name>
    <name type="common">Dinoflagellate</name>
    <dbReference type="NCBI Taxonomy" id="2952"/>
    <lineage>
        <taxon>Eukaryota</taxon>
        <taxon>Sar</taxon>
        <taxon>Alveolata</taxon>
        <taxon>Dinophyceae</taxon>
        <taxon>Suessiales</taxon>
        <taxon>Symbiodiniaceae</taxon>
        <taxon>Symbiodinium</taxon>
    </lineage>
</organism>